<proteinExistence type="predicted"/>
<dbReference type="NCBIfam" id="TIGR00268">
    <property type="entry name" value="ATP-dependent sacrificial sulfur transferase LarE"/>
    <property type="match status" value="1"/>
</dbReference>
<evidence type="ECO:0000313" key="2">
    <source>
        <dbReference type="EMBL" id="GAB0058836.1"/>
    </source>
</evidence>
<comment type="caution">
    <text evidence="2">The sequence shown here is derived from an EMBL/GenBank/DDBJ whole genome shotgun (WGS) entry which is preliminary data.</text>
</comment>
<dbReference type="InterPro" id="IPR052188">
    <property type="entry name" value="Ni-pincer_cofactor_biosynth"/>
</dbReference>
<dbReference type="PANTHER" id="PTHR43169">
    <property type="entry name" value="EXSB FAMILY PROTEIN"/>
    <property type="match status" value="1"/>
</dbReference>
<dbReference type="EC" id="4.4.1.37" evidence="2"/>
<dbReference type="Gene3D" id="3.40.50.620">
    <property type="entry name" value="HUPs"/>
    <property type="match status" value="1"/>
</dbReference>
<protein>
    <submittedName>
        <fullName evidence="2">Pyridinium-3,5-bisthiocarboxylic acid mononucleotide synthase</fullName>
        <ecNumber evidence="2">4.4.1.37</ecNumber>
    </submittedName>
</protein>
<dbReference type="InterPro" id="IPR014729">
    <property type="entry name" value="Rossmann-like_a/b/a_fold"/>
</dbReference>
<gene>
    <name evidence="2" type="primary">larE</name>
    <name evidence="2" type="ORF">SIID45300_03193</name>
</gene>
<dbReference type="InterPro" id="IPR005232">
    <property type="entry name" value="LarE"/>
</dbReference>
<evidence type="ECO:0000313" key="3">
    <source>
        <dbReference type="Proteomes" id="UP001628193"/>
    </source>
</evidence>
<dbReference type="EMBL" id="BAAFGK010000005">
    <property type="protein sequence ID" value="GAB0058836.1"/>
    <property type="molecule type" value="Genomic_DNA"/>
</dbReference>
<dbReference type="PIRSF" id="PIRSF006661">
    <property type="entry name" value="PP-lp_UCP006661"/>
    <property type="match status" value="1"/>
</dbReference>
<dbReference type="SUPFAM" id="SSF52402">
    <property type="entry name" value="Adenine nucleotide alpha hydrolases-like"/>
    <property type="match status" value="1"/>
</dbReference>
<dbReference type="RefSeq" id="WP_420906555.1">
    <property type="nucleotide sequence ID" value="NZ_BAAFGK010000005.1"/>
</dbReference>
<keyword evidence="2" id="KW-0456">Lyase</keyword>
<dbReference type="CDD" id="cd01990">
    <property type="entry name" value="LarE-like"/>
    <property type="match status" value="1"/>
</dbReference>
<evidence type="ECO:0000256" key="1">
    <source>
        <dbReference type="SAM" id="MobiDB-lite"/>
    </source>
</evidence>
<keyword evidence="3" id="KW-1185">Reference proteome</keyword>
<organism evidence="2 3">
    <name type="scientific">Candidatus Magnetaquiglobus chichijimensis</name>
    <dbReference type="NCBI Taxonomy" id="3141448"/>
    <lineage>
        <taxon>Bacteria</taxon>
        <taxon>Pseudomonadati</taxon>
        <taxon>Pseudomonadota</taxon>
        <taxon>Magnetococcia</taxon>
        <taxon>Magnetococcales</taxon>
        <taxon>Candidatus Magnetaquicoccaceae</taxon>
        <taxon>Candidatus Magnetaquiglobus</taxon>
    </lineage>
</organism>
<dbReference type="PANTHER" id="PTHR43169:SF2">
    <property type="entry name" value="NAD_GMP SYNTHASE DOMAIN-CONTAINING PROTEIN"/>
    <property type="match status" value="1"/>
</dbReference>
<dbReference type="GO" id="GO:0016829">
    <property type="term" value="F:lyase activity"/>
    <property type="evidence" value="ECO:0007669"/>
    <property type="project" value="UniProtKB-KW"/>
</dbReference>
<sequence length="300" mass="32654">MNSLPISDDLFARRQRLDEALRGLERVLVAFSGGVDSAYLVAAVHAAGIPYVAVTANSITMPARDLEDALALVSRFGWRHRLIESGEMDDPAFTRNAPDRCFHCKNDLFGRLTELAVREGFAHVLDGSTLDDLNDYRPGMRAKQRHAVVSPLMEAGLSKGDVRALSRAAGLPTWDKPASPCLSSRIPYGEPILPESLRMVETAEHGLRTLGFTTLRVRKQGQTARIELPVDQIPRLLDEASRQEVIRLVRGCGFGFVTLDLEGFSSGKLNRVIPLVQRVEASSSPPDSAAPPPAASSFGS</sequence>
<reference evidence="2 3" key="1">
    <citation type="submission" date="2024-09" db="EMBL/GenBank/DDBJ databases">
        <title>Draft genome sequence of Candidatus Magnetaquicoccaceae bacterium FCR-1.</title>
        <authorList>
            <person name="Shimoshige H."/>
            <person name="Shimamura S."/>
            <person name="Taoka A."/>
            <person name="Kobayashi H."/>
            <person name="Maekawa T."/>
        </authorList>
    </citation>
    <scope>NUCLEOTIDE SEQUENCE [LARGE SCALE GENOMIC DNA]</scope>
    <source>
        <strain evidence="2 3">FCR-1</strain>
    </source>
</reference>
<name>A0ABQ0CD77_9PROT</name>
<dbReference type="Proteomes" id="UP001628193">
    <property type="component" value="Unassembled WGS sequence"/>
</dbReference>
<accession>A0ABQ0CD77</accession>
<feature type="region of interest" description="Disordered" evidence="1">
    <location>
        <begin position="281"/>
        <end position="300"/>
    </location>
</feature>